<proteinExistence type="predicted"/>
<dbReference type="Proteomes" id="UP001432046">
    <property type="component" value="Chromosome"/>
</dbReference>
<accession>A0ABZ2P4Q3</accession>
<evidence type="ECO:0000313" key="2">
    <source>
        <dbReference type="Proteomes" id="UP001432046"/>
    </source>
</evidence>
<dbReference type="EMBL" id="CP147711">
    <property type="protein sequence ID" value="WXC82197.1"/>
    <property type="molecule type" value="Genomic_DNA"/>
</dbReference>
<keyword evidence="2" id="KW-1185">Reference proteome</keyword>
<reference evidence="1" key="1">
    <citation type="journal article" date="2021" name="Int. J. Syst. Evol. Microbiol.">
        <title>Bradyrhizobium septentrionale sp. nov. (sv. septentrionale) and Bradyrhizobium quebecense sp. nov. (sv. septentrionale) associated with legumes native to Canada possess rearranged symbiosis genes and numerous insertion sequences.</title>
        <authorList>
            <person name="Bromfield E.S.P."/>
            <person name="Cloutier S."/>
        </authorList>
    </citation>
    <scope>NUCLEOTIDE SEQUENCE</scope>
    <source>
        <strain evidence="1">5S5</strain>
    </source>
</reference>
<dbReference type="RefSeq" id="WP_338834553.1">
    <property type="nucleotide sequence ID" value="NZ_CP147711.1"/>
</dbReference>
<gene>
    <name evidence="1" type="ORF">WDK88_11710</name>
</gene>
<reference evidence="1" key="2">
    <citation type="submission" date="2024-03" db="EMBL/GenBank/DDBJ databases">
        <authorList>
            <person name="Bromfield E.S.P."/>
            <person name="Cloutier S."/>
        </authorList>
    </citation>
    <scope>NUCLEOTIDE SEQUENCE</scope>
    <source>
        <strain evidence="1">5S5</strain>
    </source>
</reference>
<sequence>MSRAKPEIPLEDVLLAFSVEPVHDRATLERYLNHYPQFAEDLVDMSHELRIGGRGVSGSVEDDATVQRALKQLIGAAAQVSGAAANPFDAFRGLAFAELADTLRVPRSILIALRDRLVIESSVPPAFAIRLARSARTTVADLMAYLQQPPVLAATANYKADQKPSTSGKVALDALLDASGVTPEQKVDIYTSAD</sequence>
<evidence type="ECO:0000313" key="1">
    <source>
        <dbReference type="EMBL" id="WXC82197.1"/>
    </source>
</evidence>
<name>A0ABZ2P4Q3_9BRAD</name>
<protein>
    <submittedName>
        <fullName evidence="1">Uncharacterized protein</fullName>
    </submittedName>
</protein>
<organism evidence="1 2">
    <name type="scientific">Bradyrhizobium septentrionale</name>
    <dbReference type="NCBI Taxonomy" id="1404411"/>
    <lineage>
        <taxon>Bacteria</taxon>
        <taxon>Pseudomonadati</taxon>
        <taxon>Pseudomonadota</taxon>
        <taxon>Alphaproteobacteria</taxon>
        <taxon>Hyphomicrobiales</taxon>
        <taxon>Nitrobacteraceae</taxon>
        <taxon>Bradyrhizobium</taxon>
    </lineage>
</organism>